<dbReference type="PANTHER" id="PTHR12856">
    <property type="entry name" value="TRANSCRIPTION INITIATION FACTOR IIH-RELATED"/>
    <property type="match status" value="1"/>
</dbReference>
<dbReference type="OMA" id="FWKRYFE"/>
<evidence type="ECO:0000256" key="7">
    <source>
        <dbReference type="SAM" id="MobiDB-lite"/>
    </source>
</evidence>
<dbReference type="InterPro" id="IPR035925">
    <property type="entry name" value="BSD_dom_sf"/>
</dbReference>
<evidence type="ECO:0000256" key="3">
    <source>
        <dbReference type="ARBA" id="ARBA00022737"/>
    </source>
</evidence>
<keyword evidence="6" id="KW-0539">Nucleus</keyword>
<dbReference type="InterPro" id="IPR005607">
    <property type="entry name" value="BSD_dom"/>
</dbReference>
<dbReference type="GO" id="GO:0000439">
    <property type="term" value="C:transcription factor TFIIH core complex"/>
    <property type="evidence" value="ECO:0007669"/>
    <property type="project" value="InterPro"/>
</dbReference>
<evidence type="ECO:0000256" key="2">
    <source>
        <dbReference type="ARBA" id="ARBA00009448"/>
    </source>
</evidence>
<dbReference type="FunCoup" id="A0A0L0H962">
    <property type="interactions" value="556"/>
</dbReference>
<dbReference type="InterPro" id="IPR011993">
    <property type="entry name" value="PH-like_dom_sf"/>
</dbReference>
<reference evidence="9 10" key="1">
    <citation type="submission" date="2009-08" db="EMBL/GenBank/DDBJ databases">
        <title>The Genome Sequence of Spizellomyces punctatus strain DAOM BR117.</title>
        <authorList>
            <consortium name="The Broad Institute Genome Sequencing Platform"/>
            <person name="Russ C."/>
            <person name="Cuomo C."/>
            <person name="Shea T."/>
            <person name="Young S.K."/>
            <person name="Zeng Q."/>
            <person name="Koehrsen M."/>
            <person name="Haas B."/>
            <person name="Borodovsky M."/>
            <person name="Guigo R."/>
            <person name="Alvarado L."/>
            <person name="Berlin A."/>
            <person name="Bochicchio J."/>
            <person name="Borenstein D."/>
            <person name="Chapman S."/>
            <person name="Chen Z."/>
            <person name="Engels R."/>
            <person name="Freedman E."/>
            <person name="Gellesch M."/>
            <person name="Goldberg J."/>
            <person name="Griggs A."/>
            <person name="Gujja S."/>
            <person name="Heiman D."/>
            <person name="Hepburn T."/>
            <person name="Howarth C."/>
            <person name="Jen D."/>
            <person name="Larson L."/>
            <person name="Lewis B."/>
            <person name="Mehta T."/>
            <person name="Park D."/>
            <person name="Pearson M."/>
            <person name="Roberts A."/>
            <person name="Saif S."/>
            <person name="Shenoy N."/>
            <person name="Sisk P."/>
            <person name="Stolte C."/>
            <person name="Sykes S."/>
            <person name="Thomson T."/>
            <person name="Walk T."/>
            <person name="White J."/>
            <person name="Yandava C."/>
            <person name="Burger G."/>
            <person name="Gray M.W."/>
            <person name="Holland P.W.H."/>
            <person name="King N."/>
            <person name="Lang F.B.F."/>
            <person name="Roger A.J."/>
            <person name="Ruiz-Trillo I."/>
            <person name="Lander E."/>
            <person name="Nusbaum C."/>
        </authorList>
    </citation>
    <scope>NUCLEOTIDE SEQUENCE [LARGE SCALE GENOMIC DNA]</scope>
    <source>
        <strain evidence="9 10">DAOM BR117</strain>
    </source>
</reference>
<evidence type="ECO:0000313" key="10">
    <source>
        <dbReference type="Proteomes" id="UP000053201"/>
    </source>
</evidence>
<evidence type="ECO:0000256" key="4">
    <source>
        <dbReference type="ARBA" id="ARBA00023015"/>
    </source>
</evidence>
<evidence type="ECO:0000313" key="9">
    <source>
        <dbReference type="EMBL" id="KNC97479.1"/>
    </source>
</evidence>
<accession>A0A0L0H962</accession>
<organism evidence="9 10">
    <name type="scientific">Spizellomyces punctatus (strain DAOM BR117)</name>
    <dbReference type="NCBI Taxonomy" id="645134"/>
    <lineage>
        <taxon>Eukaryota</taxon>
        <taxon>Fungi</taxon>
        <taxon>Fungi incertae sedis</taxon>
        <taxon>Chytridiomycota</taxon>
        <taxon>Chytridiomycota incertae sedis</taxon>
        <taxon>Chytridiomycetes</taxon>
        <taxon>Spizellomycetales</taxon>
        <taxon>Spizellomycetaceae</taxon>
        <taxon>Spizellomyces</taxon>
    </lineage>
</organism>
<dbReference type="VEuPathDB" id="FungiDB:SPPG_07395"/>
<feature type="region of interest" description="Disordered" evidence="7">
    <location>
        <begin position="99"/>
        <end position="125"/>
    </location>
</feature>
<gene>
    <name evidence="9" type="ORF">SPPG_07395</name>
</gene>
<dbReference type="Proteomes" id="UP000053201">
    <property type="component" value="Unassembled WGS sequence"/>
</dbReference>
<dbReference type="OrthoDB" id="360521at2759"/>
<dbReference type="SMART" id="SM00751">
    <property type="entry name" value="BSD"/>
    <property type="match status" value="2"/>
</dbReference>
<dbReference type="CDD" id="cd13229">
    <property type="entry name" value="PH_TFIIH"/>
    <property type="match status" value="1"/>
</dbReference>
<dbReference type="SUPFAM" id="SSF140383">
    <property type="entry name" value="BSD domain-like"/>
    <property type="match status" value="1"/>
</dbReference>
<keyword evidence="5" id="KW-0804">Transcription</keyword>
<comment type="subcellular location">
    <subcellularLocation>
        <location evidence="1">Nucleus</location>
    </subcellularLocation>
</comment>
<keyword evidence="4" id="KW-0805">Transcription regulation</keyword>
<keyword evidence="3" id="KW-0677">Repeat</keyword>
<evidence type="ECO:0000256" key="5">
    <source>
        <dbReference type="ARBA" id="ARBA00023163"/>
    </source>
</evidence>
<keyword evidence="10" id="KW-1185">Reference proteome</keyword>
<dbReference type="RefSeq" id="XP_016605519.1">
    <property type="nucleotide sequence ID" value="XM_016755563.1"/>
</dbReference>
<dbReference type="PROSITE" id="PS50858">
    <property type="entry name" value="BSD"/>
    <property type="match status" value="1"/>
</dbReference>
<dbReference type="SUPFAM" id="SSF50729">
    <property type="entry name" value="PH domain-like"/>
    <property type="match status" value="1"/>
</dbReference>
<dbReference type="GO" id="GO:0006289">
    <property type="term" value="P:nucleotide-excision repair"/>
    <property type="evidence" value="ECO:0007669"/>
    <property type="project" value="InterPro"/>
</dbReference>
<feature type="domain" description="BSD" evidence="8">
    <location>
        <begin position="126"/>
        <end position="175"/>
    </location>
</feature>
<dbReference type="Gene3D" id="2.30.29.30">
    <property type="entry name" value="Pleckstrin-homology domain (PH domain)/Phosphotyrosine-binding domain (PTB)"/>
    <property type="match status" value="1"/>
</dbReference>
<dbReference type="eggNOG" id="KOG2074">
    <property type="taxonomic scope" value="Eukaryota"/>
</dbReference>
<dbReference type="Pfam" id="PF03909">
    <property type="entry name" value="BSD"/>
    <property type="match status" value="1"/>
</dbReference>
<protein>
    <recommendedName>
        <fullName evidence="8">BSD domain-containing protein</fullName>
    </recommendedName>
</protein>
<dbReference type="Pfam" id="PF08567">
    <property type="entry name" value="PH_TFIIH"/>
    <property type="match status" value="1"/>
</dbReference>
<proteinExistence type="inferred from homology"/>
<name>A0A0L0H962_SPIPD</name>
<sequence length="548" mass="61518">MASPRFRCPVSYKKRNGQLSLGAHEFDWTLDGAEQPELRIPYSAVKAQAQNKSEKVILKVSLWAQNGQPEVNHNFTFLSTNAAKDRQKVIETLAYHISQRSGTGSGPPSASGTPQHPGAGVPKGGTLSAEERQIRLAILQDNKELGELFKTLVLSNLISEEDFWATRQHLMTYQKWQKNQKKGVLGTIADVRPTDSDGSDMKFKITDDVIASILAQFPPVRKAYEANVPNKMTKETFMRKYLESKFYQRNRGPGSSGSDAFFAQYEEEEDDDYAVHPKRAKYESSHLLLDLAAQTEDHLETGNRPDTTMRAGGVRSSLPLIRQFNRVSEGVLKANIKPSSTQTKEPTADEVYLRSTELDDLRPAEGPIAKALEIADATKYFQSQVGLSTSTPVERQQLNASQLLRTFSKAVQNWEPILSKTAVSRASGDSILQQLNTLTKKRKRDYQRNRALSSTVAKDAMALHAAAKELLHNYWSAITEKDTEKLTRIVTVLQDILDKARNFDKDSRDGPNNVSKSAAFKAMQDSVERAIRLHKKRRVEDRHRFLSI</sequence>
<dbReference type="InParanoid" id="A0A0L0H962"/>
<dbReference type="InterPro" id="IPR013876">
    <property type="entry name" value="TFIIH_BTF_p62_N"/>
</dbReference>
<dbReference type="AlphaFoldDB" id="A0A0L0H962"/>
<comment type="similarity">
    <text evidence="2">Belongs to the TFB1 family.</text>
</comment>
<dbReference type="STRING" id="645134.A0A0L0H962"/>
<dbReference type="GeneID" id="27690615"/>
<dbReference type="GO" id="GO:0006351">
    <property type="term" value="P:DNA-templated transcription"/>
    <property type="evidence" value="ECO:0007669"/>
    <property type="project" value="InterPro"/>
</dbReference>
<evidence type="ECO:0000256" key="1">
    <source>
        <dbReference type="ARBA" id="ARBA00004123"/>
    </source>
</evidence>
<dbReference type="Gene3D" id="6.10.140.1200">
    <property type="match status" value="1"/>
</dbReference>
<evidence type="ECO:0000259" key="8">
    <source>
        <dbReference type="PROSITE" id="PS50858"/>
    </source>
</evidence>
<dbReference type="EMBL" id="KQ257464">
    <property type="protein sequence ID" value="KNC97479.1"/>
    <property type="molecule type" value="Genomic_DNA"/>
</dbReference>
<evidence type="ECO:0000256" key="6">
    <source>
        <dbReference type="ARBA" id="ARBA00023242"/>
    </source>
</evidence>
<dbReference type="InterPro" id="IPR027079">
    <property type="entry name" value="Tfb1/GTF2H1"/>
</dbReference>